<evidence type="ECO:0000313" key="1">
    <source>
        <dbReference type="EMBL" id="CAB4147630.1"/>
    </source>
</evidence>
<accession>A0A6J5MRP5</accession>
<name>A0A6J5MRP5_9CAUD</name>
<gene>
    <name evidence="1" type="ORF">UFOVP431_39</name>
</gene>
<reference evidence="1" key="1">
    <citation type="submission" date="2020-04" db="EMBL/GenBank/DDBJ databases">
        <authorList>
            <person name="Chiriac C."/>
            <person name="Salcher M."/>
            <person name="Ghai R."/>
            <person name="Kavagutti S V."/>
        </authorList>
    </citation>
    <scope>NUCLEOTIDE SEQUENCE</scope>
</reference>
<proteinExistence type="predicted"/>
<organism evidence="1">
    <name type="scientific">uncultured Caudovirales phage</name>
    <dbReference type="NCBI Taxonomy" id="2100421"/>
    <lineage>
        <taxon>Viruses</taxon>
        <taxon>Duplodnaviria</taxon>
        <taxon>Heunggongvirae</taxon>
        <taxon>Uroviricota</taxon>
        <taxon>Caudoviricetes</taxon>
        <taxon>Peduoviridae</taxon>
        <taxon>Maltschvirus</taxon>
        <taxon>Maltschvirus maltsch</taxon>
    </lineage>
</organism>
<dbReference type="EMBL" id="LR796483">
    <property type="protein sequence ID" value="CAB4147630.1"/>
    <property type="molecule type" value="Genomic_DNA"/>
</dbReference>
<sequence length="211" mass="23987">MKLYKLRTARNSWTDEIGVLVDTGRDYHEPINSYIVAHDILEHTVEPHFDPFIDEFMALGATVAGRLTVGRIQSGIASDIFNMAVECYSSDRPLCVATSVSYVNDAGIMRDLERCVVHGLRDACDELELESYPVKPANIRSIVGWMSKGYNLFNKRFKDPGTVADYLFDEINRTVNSWFEYLECEGREATLHVDFTGMYCHITSTSEDYQS</sequence>
<protein>
    <submittedName>
        <fullName evidence="1">Uncharacterized protein</fullName>
    </submittedName>
</protein>